<dbReference type="GO" id="GO:0004038">
    <property type="term" value="F:allantoinase activity"/>
    <property type="evidence" value="ECO:0007669"/>
    <property type="project" value="TreeGrafter"/>
</dbReference>
<dbReference type="GO" id="GO:0006145">
    <property type="term" value="P:purine nucleobase catabolic process"/>
    <property type="evidence" value="ECO:0007669"/>
    <property type="project" value="TreeGrafter"/>
</dbReference>
<keyword evidence="4" id="KW-0665">Pyrimidine biosynthesis</keyword>
<comment type="cofactor">
    <cofactor evidence="1">
        <name>Zn(2+)</name>
        <dbReference type="ChEBI" id="CHEBI:29105"/>
    </cofactor>
</comment>
<reference evidence="6" key="1">
    <citation type="submission" date="2020-05" db="EMBL/GenBank/DDBJ databases">
        <authorList>
            <person name="Chiriac C."/>
            <person name="Salcher M."/>
            <person name="Ghai R."/>
            <person name="Kavagutti S V."/>
        </authorList>
    </citation>
    <scope>NUCLEOTIDE SEQUENCE</scope>
</reference>
<dbReference type="Pfam" id="PF12890">
    <property type="entry name" value="DHOase"/>
    <property type="match status" value="1"/>
</dbReference>
<dbReference type="SUPFAM" id="SSF51338">
    <property type="entry name" value="Composite domain of metallo-dependent hydrolases"/>
    <property type="match status" value="1"/>
</dbReference>
<dbReference type="InterPro" id="IPR024403">
    <property type="entry name" value="DHOase_cat"/>
</dbReference>
<dbReference type="InterPro" id="IPR004722">
    <property type="entry name" value="DHOase"/>
</dbReference>
<dbReference type="CDD" id="cd01317">
    <property type="entry name" value="DHOase_IIa"/>
    <property type="match status" value="1"/>
</dbReference>
<dbReference type="PANTHER" id="PTHR43668">
    <property type="entry name" value="ALLANTOINASE"/>
    <property type="match status" value="1"/>
</dbReference>
<proteinExistence type="inferred from homology"/>
<dbReference type="NCBIfam" id="TIGR00857">
    <property type="entry name" value="pyrC_multi"/>
    <property type="match status" value="1"/>
</dbReference>
<dbReference type="GO" id="GO:0005737">
    <property type="term" value="C:cytoplasm"/>
    <property type="evidence" value="ECO:0007669"/>
    <property type="project" value="TreeGrafter"/>
</dbReference>
<gene>
    <name evidence="6" type="ORF">UFOPK3444_01428</name>
</gene>
<dbReference type="GO" id="GO:0046872">
    <property type="term" value="F:metal ion binding"/>
    <property type="evidence" value="ECO:0007669"/>
    <property type="project" value="UniProtKB-KW"/>
</dbReference>
<dbReference type="InterPro" id="IPR050138">
    <property type="entry name" value="DHOase/Allantoinase_Hydrolase"/>
</dbReference>
<dbReference type="InterPro" id="IPR032466">
    <property type="entry name" value="Metal_Hydrolase"/>
</dbReference>
<evidence type="ECO:0000259" key="5">
    <source>
        <dbReference type="Pfam" id="PF12890"/>
    </source>
</evidence>
<dbReference type="PROSITE" id="PS00482">
    <property type="entry name" value="DIHYDROOROTASE_1"/>
    <property type="match status" value="1"/>
</dbReference>
<dbReference type="EMBL" id="CAFBLU010000034">
    <property type="protein sequence ID" value="CAB4881042.1"/>
    <property type="molecule type" value="Genomic_DNA"/>
</dbReference>
<dbReference type="SUPFAM" id="SSF51556">
    <property type="entry name" value="Metallo-dependent hydrolases"/>
    <property type="match status" value="1"/>
</dbReference>
<organism evidence="6">
    <name type="scientific">freshwater metagenome</name>
    <dbReference type="NCBI Taxonomy" id="449393"/>
    <lineage>
        <taxon>unclassified sequences</taxon>
        <taxon>metagenomes</taxon>
        <taxon>ecological metagenomes</taxon>
    </lineage>
</organism>
<dbReference type="PANTHER" id="PTHR43668:SF2">
    <property type="entry name" value="ALLANTOINASE"/>
    <property type="match status" value="1"/>
</dbReference>
<dbReference type="AlphaFoldDB" id="A0A6J7ECS5"/>
<evidence type="ECO:0000256" key="1">
    <source>
        <dbReference type="ARBA" id="ARBA00001947"/>
    </source>
</evidence>
<dbReference type="Gene3D" id="2.30.40.10">
    <property type="entry name" value="Urease, subunit C, domain 1"/>
    <property type="match status" value="1"/>
</dbReference>
<evidence type="ECO:0000256" key="3">
    <source>
        <dbReference type="ARBA" id="ARBA00022801"/>
    </source>
</evidence>
<dbReference type="GO" id="GO:0006221">
    <property type="term" value="P:pyrimidine nucleotide biosynthetic process"/>
    <property type="evidence" value="ECO:0007669"/>
    <property type="project" value="UniProtKB-KW"/>
</dbReference>
<dbReference type="GO" id="GO:0004151">
    <property type="term" value="F:dihydroorotase activity"/>
    <property type="evidence" value="ECO:0007669"/>
    <property type="project" value="InterPro"/>
</dbReference>
<keyword evidence="2" id="KW-0479">Metal-binding</keyword>
<protein>
    <submittedName>
        <fullName evidence="6">Unannotated protein</fullName>
    </submittedName>
</protein>
<dbReference type="PROSITE" id="PS00483">
    <property type="entry name" value="DIHYDROOROTASE_2"/>
    <property type="match status" value="1"/>
</dbReference>
<keyword evidence="3" id="KW-0378">Hydrolase</keyword>
<feature type="domain" description="Dihydroorotase catalytic" evidence="5">
    <location>
        <begin position="66"/>
        <end position="253"/>
    </location>
</feature>
<accession>A0A6J7ECS5</accession>
<evidence type="ECO:0000256" key="2">
    <source>
        <dbReference type="ARBA" id="ARBA00022723"/>
    </source>
</evidence>
<evidence type="ECO:0000313" key="6">
    <source>
        <dbReference type="EMBL" id="CAB4881042.1"/>
    </source>
</evidence>
<sequence length="442" mass="46329">MNARFGWKGGVPGNVLITGARVVDPRQKLDQQLDVLVTEGVITEVGPVGTITTGDSTTTVNADNGILMPAFTDPHIHLRTPGQEHKETIATGTKAAAAGGYCLVIAMPNTSPVIDGPDLLRGILARASETAVIPMAQTGAITRGLAGTELTEMATMMETGAAGFTDDGIAVRDAGVLRRALRYQAVAGGVIALHEEDSALSMGAPLNEGVISARLGLRGQPGSAESTMIARDCALARMEEAVIHIQHVSTYESVEVIRREKALGTRVTAEASPHHLLLTEEACSTLDSRAKMNPPLRTEMDRNAVIAGLIDGTLDCVATDHAPHSDDEKSQPFEDAPFGTTGLETSFAVLYDELVTPGLISLPLLVERMTSGCIPFGFEPPTVAVGQPANLALFDTRAEWIAGDGGWVSMSSNSCFAGRTMSGRISLTLAGGVIVHTAEATQ</sequence>
<evidence type="ECO:0000256" key="4">
    <source>
        <dbReference type="ARBA" id="ARBA00022975"/>
    </source>
</evidence>
<dbReference type="Gene3D" id="3.20.20.140">
    <property type="entry name" value="Metal-dependent hydrolases"/>
    <property type="match status" value="1"/>
</dbReference>
<name>A0A6J7ECS5_9ZZZZ</name>
<dbReference type="InterPro" id="IPR002195">
    <property type="entry name" value="Dihydroorotase_CS"/>
</dbReference>
<dbReference type="HAMAP" id="MF_00220_B">
    <property type="entry name" value="PyrC_classI_B"/>
    <property type="match status" value="1"/>
</dbReference>
<dbReference type="InterPro" id="IPR011059">
    <property type="entry name" value="Metal-dep_hydrolase_composite"/>
</dbReference>